<dbReference type="InterPro" id="IPR039713">
    <property type="entry name" value="At2g23090-like"/>
</dbReference>
<sequence length="92" mass="10380">MQLDLLRENEIAKMGNGQKAQHKRERAKNDAKKGPTSQLKTNEAAKNIVCQVCRNTFLCTVRKKALEEHADNKHGKKLEECFPGFVETAGKK</sequence>
<dbReference type="OrthoDB" id="370932at2759"/>
<dbReference type="AlphaFoldDB" id="A0A915YNY6"/>
<organism evidence="3 4">
    <name type="scientific">Rhizophagus irregularis</name>
    <dbReference type="NCBI Taxonomy" id="588596"/>
    <lineage>
        <taxon>Eukaryota</taxon>
        <taxon>Fungi</taxon>
        <taxon>Fungi incertae sedis</taxon>
        <taxon>Mucoromycota</taxon>
        <taxon>Glomeromycotina</taxon>
        <taxon>Glomeromycetes</taxon>
        <taxon>Glomerales</taxon>
        <taxon>Glomeraceae</taxon>
        <taxon>Rhizophagus</taxon>
    </lineage>
</organism>
<gene>
    <name evidence="3" type="ORF">CHRIB12_LOCUS752</name>
</gene>
<dbReference type="PANTHER" id="PTHR33788">
    <property type="entry name" value="OS07G0114300 PROTEIN"/>
    <property type="match status" value="1"/>
</dbReference>
<feature type="region of interest" description="Disordered" evidence="1">
    <location>
        <begin position="1"/>
        <end position="40"/>
    </location>
</feature>
<dbReference type="EMBL" id="CAGKOT010000001">
    <property type="protein sequence ID" value="CAB5299715.1"/>
    <property type="molecule type" value="Genomic_DNA"/>
</dbReference>
<comment type="caution">
    <text evidence="3">The sequence shown here is derived from an EMBL/GenBank/DDBJ whole genome shotgun (WGS) entry which is preliminary data.</text>
</comment>
<dbReference type="VEuPathDB" id="FungiDB:RhiirFUN_001464"/>
<dbReference type="InterPro" id="IPR039438">
    <property type="entry name" value="At2g23090-like_Znf"/>
</dbReference>
<evidence type="ECO:0000256" key="1">
    <source>
        <dbReference type="SAM" id="MobiDB-lite"/>
    </source>
</evidence>
<feature type="compositionally biased region" description="Basic and acidic residues" evidence="1">
    <location>
        <begin position="1"/>
        <end position="11"/>
    </location>
</feature>
<dbReference type="Pfam" id="PF12907">
    <property type="entry name" value="zf-met2"/>
    <property type="match status" value="1"/>
</dbReference>
<feature type="domain" description="At2g23090-like zinc-binding" evidence="2">
    <location>
        <begin position="50"/>
        <end position="84"/>
    </location>
</feature>
<evidence type="ECO:0000313" key="3">
    <source>
        <dbReference type="EMBL" id="CAB5299715.1"/>
    </source>
</evidence>
<reference evidence="3" key="1">
    <citation type="submission" date="2020-05" db="EMBL/GenBank/DDBJ databases">
        <authorList>
            <person name="Rincon C."/>
            <person name="Sanders R I."/>
            <person name="Robbins C."/>
            <person name="Chaturvedi A."/>
        </authorList>
    </citation>
    <scope>NUCLEOTIDE SEQUENCE</scope>
    <source>
        <strain evidence="3">CHB12</strain>
    </source>
</reference>
<dbReference type="PANTHER" id="PTHR33788:SF1">
    <property type="entry name" value="ZINC-BINDING PROTEIN"/>
    <property type="match status" value="1"/>
</dbReference>
<dbReference type="Proteomes" id="UP000684084">
    <property type="component" value="Unassembled WGS sequence"/>
</dbReference>
<name>A0A915YNY6_9GLOM</name>
<protein>
    <recommendedName>
        <fullName evidence="2">At2g23090-like zinc-binding domain-containing protein</fullName>
    </recommendedName>
</protein>
<accession>A0A915YNY6</accession>
<evidence type="ECO:0000259" key="2">
    <source>
        <dbReference type="Pfam" id="PF12907"/>
    </source>
</evidence>
<evidence type="ECO:0000313" key="4">
    <source>
        <dbReference type="Proteomes" id="UP000684084"/>
    </source>
</evidence>
<proteinExistence type="predicted"/>